<keyword evidence="3 5" id="KW-1133">Transmembrane helix</keyword>
<evidence type="ECO:0000313" key="8">
    <source>
        <dbReference type="Proteomes" id="UP000398389"/>
    </source>
</evidence>
<keyword evidence="8" id="KW-1185">Reference proteome</keyword>
<dbReference type="RefSeq" id="XP_031850752.1">
    <property type="nucleotide sequence ID" value="XM_031994861.1"/>
</dbReference>
<reference evidence="7 8" key="1">
    <citation type="submission" date="2019-09" db="EMBL/GenBank/DDBJ databases">
        <authorList>
            <person name="Brejova B."/>
        </authorList>
    </citation>
    <scope>NUCLEOTIDE SEQUENCE [LARGE SCALE GENOMIC DNA]</scope>
</reference>
<feature type="transmembrane region" description="Helical" evidence="5">
    <location>
        <begin position="16"/>
        <end position="37"/>
    </location>
</feature>
<proteinExistence type="predicted"/>
<sequence>MTKTTFSIQAITTPLFIIRIVQLVMSIIILGIAAASVHKTNEAFDRAKMYVESMYRYSNVSIEKNHSCVFSTFVSVWTILANLYLMVSPFVLEIAAFPPLFLVVEFLSNIFWFVSWIYLATYAGDIGSCRYEICKLVQADTVLSALTWPSFIASLFLVLKSAIPYIKAKGWTTKLAGLPGGYFPVIEGSIENAAAANISKDEVQVAEAFLPDQTMGRAVLPPEKNNDTLVPAGMDLEANRR</sequence>
<accession>A0A5E8B4F9</accession>
<dbReference type="AlphaFoldDB" id="A0A5E8B4F9"/>
<feature type="domain" description="MARVEL" evidence="6">
    <location>
        <begin position="11"/>
        <end position="157"/>
    </location>
</feature>
<organism evidence="7 8">
    <name type="scientific">Magnusiomyces paraingens</name>
    <dbReference type="NCBI Taxonomy" id="2606893"/>
    <lineage>
        <taxon>Eukaryota</taxon>
        <taxon>Fungi</taxon>
        <taxon>Dikarya</taxon>
        <taxon>Ascomycota</taxon>
        <taxon>Saccharomycotina</taxon>
        <taxon>Dipodascomycetes</taxon>
        <taxon>Dipodascales</taxon>
        <taxon>Dipodascaceae</taxon>
        <taxon>Magnusiomyces</taxon>
    </lineage>
</organism>
<evidence type="ECO:0000256" key="5">
    <source>
        <dbReference type="SAM" id="Phobius"/>
    </source>
</evidence>
<dbReference type="PANTHER" id="PTHR37451">
    <property type="entry name" value="MARVEL DOMAIN"/>
    <property type="match status" value="1"/>
</dbReference>
<feature type="transmembrane region" description="Helical" evidence="5">
    <location>
        <begin position="99"/>
        <end position="120"/>
    </location>
</feature>
<dbReference type="PANTHER" id="PTHR37451:SF1">
    <property type="entry name" value="MARVEL DOMAIN-CONTAINING PROTEIN"/>
    <property type="match status" value="1"/>
</dbReference>
<dbReference type="Pfam" id="PF01284">
    <property type="entry name" value="MARVEL"/>
    <property type="match status" value="1"/>
</dbReference>
<evidence type="ECO:0000256" key="3">
    <source>
        <dbReference type="ARBA" id="ARBA00022989"/>
    </source>
</evidence>
<feature type="transmembrane region" description="Helical" evidence="5">
    <location>
        <begin position="141"/>
        <end position="159"/>
    </location>
</feature>
<dbReference type="Proteomes" id="UP000398389">
    <property type="component" value="Unassembled WGS sequence"/>
</dbReference>
<dbReference type="GeneID" id="43578961"/>
<dbReference type="InterPro" id="IPR008253">
    <property type="entry name" value="Marvel"/>
</dbReference>
<keyword evidence="4 5" id="KW-0472">Membrane</keyword>
<evidence type="ECO:0000256" key="4">
    <source>
        <dbReference type="ARBA" id="ARBA00023136"/>
    </source>
</evidence>
<evidence type="ECO:0000256" key="2">
    <source>
        <dbReference type="ARBA" id="ARBA00022692"/>
    </source>
</evidence>
<evidence type="ECO:0000259" key="6">
    <source>
        <dbReference type="Pfam" id="PF01284"/>
    </source>
</evidence>
<keyword evidence="2 5" id="KW-0812">Transmembrane</keyword>
<comment type="subcellular location">
    <subcellularLocation>
        <location evidence="1">Membrane</location>
        <topology evidence="1">Multi-pass membrane protein</topology>
    </subcellularLocation>
</comment>
<protein>
    <recommendedName>
        <fullName evidence="6">MARVEL domain-containing protein</fullName>
    </recommendedName>
</protein>
<name>A0A5E8B4F9_9ASCO</name>
<dbReference type="OrthoDB" id="2117453at2759"/>
<evidence type="ECO:0000313" key="7">
    <source>
        <dbReference type="EMBL" id="VVT43770.1"/>
    </source>
</evidence>
<feature type="transmembrane region" description="Helical" evidence="5">
    <location>
        <begin position="68"/>
        <end position="87"/>
    </location>
</feature>
<gene>
    <name evidence="7" type="ORF">SAPINGB_P000137</name>
</gene>
<evidence type="ECO:0000256" key="1">
    <source>
        <dbReference type="ARBA" id="ARBA00004141"/>
    </source>
</evidence>
<dbReference type="EMBL" id="CABVLU010000001">
    <property type="protein sequence ID" value="VVT43770.1"/>
    <property type="molecule type" value="Genomic_DNA"/>
</dbReference>
<dbReference type="GO" id="GO:0016020">
    <property type="term" value="C:membrane"/>
    <property type="evidence" value="ECO:0007669"/>
    <property type="project" value="UniProtKB-SubCell"/>
</dbReference>